<sequence length="107" mass="12110">MRRGRQQADSAEILQGLTETRHQPSAPRSQDMPFELHPENRERSFGYIVAPDGQGAVVPQCMGHWTGPRLKDSGWTMHVFEAIHPNELFLSRLDAKIEKSPFVLSSI</sequence>
<dbReference type="Proteomes" id="UP000322234">
    <property type="component" value="Unassembled WGS sequence"/>
</dbReference>
<name>A0A6B0RCA3_9CETA</name>
<dbReference type="AlphaFoldDB" id="A0A6B0RCA3"/>
<feature type="region of interest" description="Disordered" evidence="1">
    <location>
        <begin position="17"/>
        <end position="36"/>
    </location>
</feature>
<keyword evidence="3" id="KW-1185">Reference proteome</keyword>
<organism evidence="2 3">
    <name type="scientific">Bos mutus</name>
    <name type="common">wild yak</name>
    <dbReference type="NCBI Taxonomy" id="72004"/>
    <lineage>
        <taxon>Eukaryota</taxon>
        <taxon>Metazoa</taxon>
        <taxon>Chordata</taxon>
        <taxon>Craniata</taxon>
        <taxon>Vertebrata</taxon>
        <taxon>Euteleostomi</taxon>
        <taxon>Mammalia</taxon>
        <taxon>Eutheria</taxon>
        <taxon>Laurasiatheria</taxon>
        <taxon>Artiodactyla</taxon>
        <taxon>Ruminantia</taxon>
        <taxon>Pecora</taxon>
        <taxon>Bovidae</taxon>
        <taxon>Bovinae</taxon>
        <taxon>Bos</taxon>
    </lineage>
</organism>
<reference evidence="2" key="1">
    <citation type="submission" date="2019-10" db="EMBL/GenBank/DDBJ databases">
        <title>The sequence and de novo assembly of the wild yak genome.</title>
        <authorList>
            <person name="Liu Y."/>
        </authorList>
    </citation>
    <scope>NUCLEOTIDE SEQUENCE [LARGE SCALE GENOMIC DNA]</scope>
    <source>
        <strain evidence="2">WY2019</strain>
    </source>
</reference>
<dbReference type="EMBL" id="VBQZ03000028">
    <property type="protein sequence ID" value="MXQ85696.1"/>
    <property type="molecule type" value="Genomic_DNA"/>
</dbReference>
<evidence type="ECO:0000313" key="2">
    <source>
        <dbReference type="EMBL" id="MXQ85696.1"/>
    </source>
</evidence>
<evidence type="ECO:0000256" key="1">
    <source>
        <dbReference type="SAM" id="MobiDB-lite"/>
    </source>
</evidence>
<evidence type="ECO:0000313" key="3">
    <source>
        <dbReference type="Proteomes" id="UP000322234"/>
    </source>
</evidence>
<comment type="caution">
    <text evidence="2">The sequence shown here is derived from an EMBL/GenBank/DDBJ whole genome shotgun (WGS) entry which is preliminary data.</text>
</comment>
<protein>
    <submittedName>
        <fullName evidence="2">Uncharacterized protein</fullName>
    </submittedName>
</protein>
<accession>A0A6B0RCA3</accession>
<proteinExistence type="predicted"/>
<gene>
    <name evidence="2" type="ORF">E5288_WYG016395</name>
</gene>